<gene>
    <name evidence="2" type="ORF">Sradi_1570600</name>
</gene>
<comment type="caution">
    <text evidence="2">The sequence shown here is derived from an EMBL/GenBank/DDBJ whole genome shotgun (WGS) entry which is preliminary data.</text>
</comment>
<sequence length="235" mass="26586">MQETRNLNTVLSHKPMHVAYKIASRTIANRLKPLLDTIISPCQTAFVPGRLITDNVLLAFEVNHYFKTKRWGEKEHMALKLDISKAYDKVECKFLERVLFRGLRQGDSPSPYPFLLCTKAFSSLLQREERLGRLQGVAVCRQAPRDSHLLFADDSLIFCQATIDTALCILEVLGIFGRAAGQKINFNKSSVVFNRNTEASLRDGIQCSLQIRVEGRHDINLDLPSIVGKSHRSVF</sequence>
<evidence type="ECO:0000313" key="2">
    <source>
        <dbReference type="EMBL" id="KAL0413689.1"/>
    </source>
</evidence>
<dbReference type="CDD" id="cd01650">
    <property type="entry name" value="RT_nLTR_like"/>
    <property type="match status" value="1"/>
</dbReference>
<dbReference type="InterPro" id="IPR052343">
    <property type="entry name" value="Retrotransposon-Effector_Assoc"/>
</dbReference>
<reference evidence="2" key="1">
    <citation type="submission" date="2020-06" db="EMBL/GenBank/DDBJ databases">
        <authorList>
            <person name="Li T."/>
            <person name="Hu X."/>
            <person name="Zhang T."/>
            <person name="Song X."/>
            <person name="Zhang H."/>
            <person name="Dai N."/>
            <person name="Sheng W."/>
            <person name="Hou X."/>
            <person name="Wei L."/>
        </authorList>
    </citation>
    <scope>NUCLEOTIDE SEQUENCE</scope>
    <source>
        <strain evidence="2">G02</strain>
        <tissue evidence="2">Leaf</tissue>
    </source>
</reference>
<dbReference type="InterPro" id="IPR000477">
    <property type="entry name" value="RT_dom"/>
</dbReference>
<name>A0AAW2UA04_SESRA</name>
<reference evidence="2" key="2">
    <citation type="journal article" date="2024" name="Plant">
        <title>Genomic evolution and insights into agronomic trait innovations of Sesamum species.</title>
        <authorList>
            <person name="Miao H."/>
            <person name="Wang L."/>
            <person name="Qu L."/>
            <person name="Liu H."/>
            <person name="Sun Y."/>
            <person name="Le M."/>
            <person name="Wang Q."/>
            <person name="Wei S."/>
            <person name="Zheng Y."/>
            <person name="Lin W."/>
            <person name="Duan Y."/>
            <person name="Cao H."/>
            <person name="Xiong S."/>
            <person name="Wang X."/>
            <person name="Wei L."/>
            <person name="Li C."/>
            <person name="Ma Q."/>
            <person name="Ju M."/>
            <person name="Zhao R."/>
            <person name="Li G."/>
            <person name="Mu C."/>
            <person name="Tian Q."/>
            <person name="Mei H."/>
            <person name="Zhang T."/>
            <person name="Gao T."/>
            <person name="Zhang H."/>
        </authorList>
    </citation>
    <scope>NUCLEOTIDE SEQUENCE</scope>
    <source>
        <strain evidence="2">G02</strain>
    </source>
</reference>
<dbReference type="PANTHER" id="PTHR46890">
    <property type="entry name" value="NON-LTR RETROLELEMENT REVERSE TRANSCRIPTASE-LIKE PROTEIN-RELATED"/>
    <property type="match status" value="1"/>
</dbReference>
<evidence type="ECO:0000259" key="1">
    <source>
        <dbReference type="Pfam" id="PF00078"/>
    </source>
</evidence>
<dbReference type="Pfam" id="PF00078">
    <property type="entry name" value="RVT_1"/>
    <property type="match status" value="1"/>
</dbReference>
<organism evidence="2">
    <name type="scientific">Sesamum radiatum</name>
    <name type="common">Black benniseed</name>
    <dbReference type="NCBI Taxonomy" id="300843"/>
    <lineage>
        <taxon>Eukaryota</taxon>
        <taxon>Viridiplantae</taxon>
        <taxon>Streptophyta</taxon>
        <taxon>Embryophyta</taxon>
        <taxon>Tracheophyta</taxon>
        <taxon>Spermatophyta</taxon>
        <taxon>Magnoliopsida</taxon>
        <taxon>eudicotyledons</taxon>
        <taxon>Gunneridae</taxon>
        <taxon>Pentapetalae</taxon>
        <taxon>asterids</taxon>
        <taxon>lamiids</taxon>
        <taxon>Lamiales</taxon>
        <taxon>Pedaliaceae</taxon>
        <taxon>Sesamum</taxon>
    </lineage>
</organism>
<dbReference type="AlphaFoldDB" id="A0AAW2UA04"/>
<dbReference type="PANTHER" id="PTHR46890:SF48">
    <property type="entry name" value="RNA-DIRECTED DNA POLYMERASE"/>
    <property type="match status" value="1"/>
</dbReference>
<proteinExistence type="predicted"/>
<feature type="domain" description="Reverse transcriptase" evidence="1">
    <location>
        <begin position="17"/>
        <end position="192"/>
    </location>
</feature>
<protein>
    <recommendedName>
        <fullName evidence="1">Reverse transcriptase domain-containing protein</fullName>
    </recommendedName>
</protein>
<dbReference type="EMBL" id="JACGWJ010000006">
    <property type="protein sequence ID" value="KAL0413689.1"/>
    <property type="molecule type" value="Genomic_DNA"/>
</dbReference>
<accession>A0AAW2UA04</accession>